<feature type="region of interest" description="Disordered" evidence="9">
    <location>
        <begin position="1"/>
        <end position="24"/>
    </location>
</feature>
<proteinExistence type="inferred from homology"/>
<evidence type="ECO:0000313" key="11">
    <source>
        <dbReference type="EMBL" id="MCE4537807.1"/>
    </source>
</evidence>
<comment type="similarity">
    <text evidence="3 8">Belongs to the class-I DAHP synthase family.</text>
</comment>
<dbReference type="EMBL" id="JAJTWT010000004">
    <property type="protein sequence ID" value="MCE4537807.1"/>
    <property type="molecule type" value="Genomic_DNA"/>
</dbReference>
<dbReference type="SUPFAM" id="SSF51569">
    <property type="entry name" value="Aldolase"/>
    <property type="match status" value="1"/>
</dbReference>
<reference evidence="11 12" key="1">
    <citation type="submission" date="2021-12" db="EMBL/GenBank/DDBJ databases">
        <title>Genome seq of p7.</title>
        <authorList>
            <person name="Seo T."/>
        </authorList>
    </citation>
    <scope>NUCLEOTIDE SEQUENCE [LARGE SCALE GENOMIC DNA]</scope>
    <source>
        <strain evidence="11 12">P7</strain>
    </source>
</reference>
<evidence type="ECO:0000256" key="5">
    <source>
        <dbReference type="ARBA" id="ARBA00022679"/>
    </source>
</evidence>
<organism evidence="11 12">
    <name type="scientific">Pelomonas caseinilytica</name>
    <dbReference type="NCBI Taxonomy" id="2906763"/>
    <lineage>
        <taxon>Bacteria</taxon>
        <taxon>Pseudomonadati</taxon>
        <taxon>Pseudomonadota</taxon>
        <taxon>Betaproteobacteria</taxon>
        <taxon>Burkholderiales</taxon>
        <taxon>Sphaerotilaceae</taxon>
        <taxon>Roseateles</taxon>
    </lineage>
</organism>
<keyword evidence="5 8" id="KW-0808">Transferase</keyword>
<dbReference type="InterPro" id="IPR013785">
    <property type="entry name" value="Aldolase_TIM"/>
</dbReference>
<evidence type="ECO:0000256" key="3">
    <source>
        <dbReference type="ARBA" id="ARBA00007985"/>
    </source>
</evidence>
<dbReference type="GO" id="GO:0003849">
    <property type="term" value="F:3-deoxy-7-phosphoheptulonate synthase activity"/>
    <property type="evidence" value="ECO:0007669"/>
    <property type="project" value="UniProtKB-EC"/>
</dbReference>
<dbReference type="NCBIfam" id="TIGR00034">
    <property type="entry name" value="aroFGH"/>
    <property type="match status" value="1"/>
</dbReference>
<dbReference type="PANTHER" id="PTHR21225:SF12">
    <property type="entry name" value="PHOSPHO-2-DEHYDRO-3-DEOXYHEPTONATE ALDOLASE, TYROSINE-INHIBITED"/>
    <property type="match status" value="1"/>
</dbReference>
<accession>A0ABS8XFP3</accession>
<evidence type="ECO:0000313" key="12">
    <source>
        <dbReference type="Proteomes" id="UP001201463"/>
    </source>
</evidence>
<dbReference type="Pfam" id="PF00793">
    <property type="entry name" value="DAHP_synth_1"/>
    <property type="match status" value="1"/>
</dbReference>
<dbReference type="PIRSF" id="PIRSF001361">
    <property type="entry name" value="DAHP_synthase"/>
    <property type="match status" value="1"/>
</dbReference>
<dbReference type="Proteomes" id="UP001201463">
    <property type="component" value="Unassembled WGS sequence"/>
</dbReference>
<name>A0ABS8XFP3_9BURK</name>
<keyword evidence="6 8" id="KW-0057">Aromatic amino acid biosynthesis</keyword>
<evidence type="ECO:0000256" key="2">
    <source>
        <dbReference type="ARBA" id="ARBA00004688"/>
    </source>
</evidence>
<comment type="pathway">
    <text evidence="2 8">Metabolic intermediate biosynthesis; chorismate biosynthesis; chorismate from D-erythrose 4-phosphate and phosphoenolpyruvate: step 1/7.</text>
</comment>
<dbReference type="PANTHER" id="PTHR21225">
    <property type="entry name" value="PHOSPHO-2-DEHYDRO-3-DEOXYHEPTONATE ALDOLASE DAHP SYNTHETASE"/>
    <property type="match status" value="1"/>
</dbReference>
<evidence type="ECO:0000256" key="6">
    <source>
        <dbReference type="ARBA" id="ARBA00023141"/>
    </source>
</evidence>
<evidence type="ECO:0000256" key="9">
    <source>
        <dbReference type="SAM" id="MobiDB-lite"/>
    </source>
</evidence>
<evidence type="ECO:0000256" key="8">
    <source>
        <dbReference type="PIRNR" id="PIRNR001361"/>
    </source>
</evidence>
<evidence type="ECO:0000259" key="10">
    <source>
        <dbReference type="Pfam" id="PF00793"/>
    </source>
</evidence>
<evidence type="ECO:0000256" key="7">
    <source>
        <dbReference type="ARBA" id="ARBA00047508"/>
    </source>
</evidence>
<dbReference type="InterPro" id="IPR006219">
    <property type="entry name" value="DAHP_synth_1"/>
</dbReference>
<dbReference type="Gene3D" id="3.20.20.70">
    <property type="entry name" value="Aldolase class I"/>
    <property type="match status" value="1"/>
</dbReference>
<protein>
    <recommendedName>
        <fullName evidence="8">Phospho-2-dehydro-3-deoxyheptonate aldolase</fullName>
        <ecNumber evidence="8">2.5.1.54</ecNumber>
    </recommendedName>
</protein>
<gene>
    <name evidence="11" type="ORF">LXT12_11155</name>
</gene>
<evidence type="ECO:0000256" key="1">
    <source>
        <dbReference type="ARBA" id="ARBA00003726"/>
    </source>
</evidence>
<comment type="caution">
    <text evidence="11">The sequence shown here is derived from an EMBL/GenBank/DDBJ whole genome shotgun (WGS) entry which is preliminary data.</text>
</comment>
<dbReference type="NCBIfam" id="NF009395">
    <property type="entry name" value="PRK12755.1"/>
    <property type="match status" value="1"/>
</dbReference>
<comment type="catalytic activity">
    <reaction evidence="7 8">
        <text>D-erythrose 4-phosphate + phosphoenolpyruvate + H2O = 7-phospho-2-dehydro-3-deoxy-D-arabino-heptonate + phosphate</text>
        <dbReference type="Rhea" id="RHEA:14717"/>
        <dbReference type="ChEBI" id="CHEBI:15377"/>
        <dbReference type="ChEBI" id="CHEBI:16897"/>
        <dbReference type="ChEBI" id="CHEBI:43474"/>
        <dbReference type="ChEBI" id="CHEBI:58394"/>
        <dbReference type="ChEBI" id="CHEBI:58702"/>
        <dbReference type="EC" id="2.5.1.54"/>
    </reaction>
</comment>
<keyword evidence="4 8" id="KW-0028">Amino-acid biosynthesis</keyword>
<dbReference type="RefSeq" id="WP_233392015.1">
    <property type="nucleotide sequence ID" value="NZ_JAJTWT010000004.1"/>
</dbReference>
<feature type="domain" description="DAHP synthetase I/KDSA" evidence="10">
    <location>
        <begin position="63"/>
        <end position="363"/>
    </location>
</feature>
<dbReference type="InterPro" id="IPR006218">
    <property type="entry name" value="DAHP1/KDSA"/>
</dbReference>
<dbReference type="NCBIfam" id="NF009396">
    <property type="entry name" value="PRK12756.1"/>
    <property type="match status" value="1"/>
</dbReference>
<comment type="function">
    <text evidence="1 8">Stereospecific condensation of phosphoenolpyruvate (PEP) and D-erythrose-4-phosphate (E4P) giving rise to 3-deoxy-D-arabino-heptulosonate-7-phosphate (DAHP).</text>
</comment>
<keyword evidence="12" id="KW-1185">Reference proteome</keyword>
<dbReference type="EC" id="2.5.1.54" evidence="8"/>
<evidence type="ECO:0000256" key="4">
    <source>
        <dbReference type="ARBA" id="ARBA00022605"/>
    </source>
</evidence>
<sequence>MNATKLQSVEPEAQRWYSQDDKTSATDDERILDITPLPPPEHLIRFFPIRGTAMEALISQTRQRIRRIMQGQDDRLLVVIGPCSIHDPTAAIEYARRLKEQREKYADTLEIVMRVYFEKPRTTVGWKGLINDPYLDESYRIDEGLRIARQLLLEINRLGMPAGSEFLDVISPQYIGDLISWGAIGARTTESQVHRELASGLSAPIGFKNGTDGNIKIATDAIQAAAQGHHFLSVHKNGQVAIVETRGNGDCHVILRGGKAPNYDSASVAAACADLAKARLPERLMVDCSHANSSKQHQRQLDVARDIAGQMREGSKSIFGVMVESHLNDGAQKFTPGKDDPAQLAYGKSITDACLGWDDSVAVLDVLSAAVKARRG</sequence>